<dbReference type="Pfam" id="PF00646">
    <property type="entry name" value="F-box"/>
    <property type="match status" value="1"/>
</dbReference>
<feature type="chain" id="PRO_5012631674" description="F-box domain-containing protein" evidence="1">
    <location>
        <begin position="30"/>
        <end position="455"/>
    </location>
</feature>
<reference evidence="3 4" key="1">
    <citation type="journal article" date="2015" name="BMC Genomics">
        <title>Gene expression during zombie ant biting behavior reflects the complexity underlying fungal parasitic behavioral manipulation.</title>
        <authorList>
            <person name="de Bekker C."/>
            <person name="Ohm R.A."/>
            <person name="Loreto R.G."/>
            <person name="Sebastian A."/>
            <person name="Albert I."/>
            <person name="Merrow M."/>
            <person name="Brachmann A."/>
            <person name="Hughes D.P."/>
        </authorList>
    </citation>
    <scope>NUCLEOTIDE SEQUENCE [LARGE SCALE GENOMIC DNA]</scope>
    <source>
        <strain evidence="3 4">SC16a</strain>
    </source>
</reference>
<dbReference type="OrthoDB" id="4191831at2759"/>
<organism evidence="3 4">
    <name type="scientific">Ophiocordyceps unilateralis</name>
    <name type="common">Zombie-ant fungus</name>
    <name type="synonym">Torrubia unilateralis</name>
    <dbReference type="NCBI Taxonomy" id="268505"/>
    <lineage>
        <taxon>Eukaryota</taxon>
        <taxon>Fungi</taxon>
        <taxon>Dikarya</taxon>
        <taxon>Ascomycota</taxon>
        <taxon>Pezizomycotina</taxon>
        <taxon>Sordariomycetes</taxon>
        <taxon>Hypocreomycetidae</taxon>
        <taxon>Hypocreales</taxon>
        <taxon>Ophiocordycipitaceae</taxon>
        <taxon>Ophiocordyceps</taxon>
    </lineage>
</organism>
<keyword evidence="4" id="KW-1185">Reference proteome</keyword>
<dbReference type="AlphaFoldDB" id="A0A2A9PED1"/>
<keyword evidence="1" id="KW-0732">Signal</keyword>
<feature type="signal peptide" evidence="1">
    <location>
        <begin position="1"/>
        <end position="29"/>
    </location>
</feature>
<comment type="caution">
    <text evidence="3">The sequence shown here is derived from an EMBL/GenBank/DDBJ whole genome shotgun (WGS) entry which is preliminary data.</text>
</comment>
<sequence>MATTSSALGQHDLLLCILDLLSFPDLVSLSMVNKFSRYVTEPRLYATVEAAWALESTPSASLLLRTLLDRPELSGCVRHLRLVGHGFHHDDDDDDAVNEPPARRLDSDCLTKASAFILSTGVPFANFWIHELESGTADAVVATLLATMSNLQSLHLDPNFTVRCRILGKLFHSSLIEASEHHQLPAFPNLRRVTFSPRYNQHLQLFANNTSDVLPLFHLRNLQQLSVSIDNPFHFAWPGTRPKPSHLESLEVFRLREAPLLSLLTPLQKLRKLHWHWFYQPHLDEGLSTNIIQLDVMTQAFKQVSHTLTDLTIEAEAPRSCTMAGHYYQSLPLELWGSLGDMVHLRALRRLSLPWVFLMGFSESSTKCPQLPLSTSLEVLTLTGDLADNEQWEWCHDSILSAIKSTLDFWHRPLSSSLRRIVLPIPLGCGQLTDGREKELQDIGASAGLELGWKR</sequence>
<dbReference type="EMBL" id="LAZP02000213">
    <property type="protein sequence ID" value="PFH59257.1"/>
    <property type="molecule type" value="Genomic_DNA"/>
</dbReference>
<name>A0A2A9PED1_OPHUN</name>
<dbReference type="Proteomes" id="UP000037136">
    <property type="component" value="Unassembled WGS sequence"/>
</dbReference>
<accession>A0A2A9PED1</accession>
<proteinExistence type="predicted"/>
<reference evidence="3 4" key="2">
    <citation type="journal article" date="2017" name="Sci. Rep.">
        <title>Ant-infecting Ophiocordyceps genomes reveal a high diversity of potential behavioral manipulation genes and a possible major role for enterotoxins.</title>
        <authorList>
            <person name="de Bekker C."/>
            <person name="Ohm R.A."/>
            <person name="Evans H.C."/>
            <person name="Brachmann A."/>
            <person name="Hughes D.P."/>
        </authorList>
    </citation>
    <scope>NUCLEOTIDE SEQUENCE [LARGE SCALE GENOMIC DNA]</scope>
    <source>
        <strain evidence="3 4">SC16a</strain>
    </source>
</reference>
<dbReference type="InterPro" id="IPR001810">
    <property type="entry name" value="F-box_dom"/>
</dbReference>
<evidence type="ECO:0000313" key="3">
    <source>
        <dbReference type="EMBL" id="PFH59257.1"/>
    </source>
</evidence>
<gene>
    <name evidence="3" type="ORF">XA68_12597</name>
</gene>
<dbReference type="SUPFAM" id="SSF52047">
    <property type="entry name" value="RNI-like"/>
    <property type="match status" value="1"/>
</dbReference>
<feature type="domain" description="F-box" evidence="2">
    <location>
        <begin position="12"/>
        <end position="38"/>
    </location>
</feature>
<evidence type="ECO:0000313" key="4">
    <source>
        <dbReference type="Proteomes" id="UP000037136"/>
    </source>
</evidence>
<evidence type="ECO:0000259" key="2">
    <source>
        <dbReference type="Pfam" id="PF00646"/>
    </source>
</evidence>
<evidence type="ECO:0000256" key="1">
    <source>
        <dbReference type="SAM" id="SignalP"/>
    </source>
</evidence>
<dbReference type="InterPro" id="IPR032675">
    <property type="entry name" value="LRR_dom_sf"/>
</dbReference>
<dbReference type="Gene3D" id="3.80.10.10">
    <property type="entry name" value="Ribonuclease Inhibitor"/>
    <property type="match status" value="1"/>
</dbReference>
<protein>
    <recommendedName>
        <fullName evidence="2">F-box domain-containing protein</fullName>
    </recommendedName>
</protein>